<proteinExistence type="predicted"/>
<evidence type="ECO:0000313" key="1">
    <source>
        <dbReference type="EMBL" id="MBW0461659.1"/>
    </source>
</evidence>
<accession>A0A9Q3BAD3</accession>
<evidence type="ECO:0000313" key="2">
    <source>
        <dbReference type="Proteomes" id="UP000765509"/>
    </source>
</evidence>
<dbReference type="AlphaFoldDB" id="A0A9Q3BAD3"/>
<sequence length="165" mass="19060">MWKRACDTAANCIADAKGYNKQRYDKTHMEPDFKEGEKAIVSTFNFNNFKGPNEMRDSYVVPFTIIKHIGKNAMEVRLTEEFSRKHPVFQEQDIVEVDDSPCPVKNVIKARKIILNGKDQRQSLVRFKSQTAGKNKWLAEDAIPHCKLHLKIFRALGRAEKSHQL</sequence>
<comment type="caution">
    <text evidence="1">The sequence shown here is derived from an EMBL/GenBank/DDBJ whole genome shotgun (WGS) entry which is preliminary data.</text>
</comment>
<keyword evidence="2" id="KW-1185">Reference proteome</keyword>
<protein>
    <submittedName>
        <fullName evidence="1">Uncharacterized protein</fullName>
    </submittedName>
</protein>
<dbReference type="OrthoDB" id="4360000at2759"/>
<gene>
    <name evidence="1" type="ORF">O181_001374</name>
</gene>
<organism evidence="1 2">
    <name type="scientific">Austropuccinia psidii MF-1</name>
    <dbReference type="NCBI Taxonomy" id="1389203"/>
    <lineage>
        <taxon>Eukaryota</taxon>
        <taxon>Fungi</taxon>
        <taxon>Dikarya</taxon>
        <taxon>Basidiomycota</taxon>
        <taxon>Pucciniomycotina</taxon>
        <taxon>Pucciniomycetes</taxon>
        <taxon>Pucciniales</taxon>
        <taxon>Sphaerophragmiaceae</taxon>
        <taxon>Austropuccinia</taxon>
    </lineage>
</organism>
<name>A0A9Q3BAD3_9BASI</name>
<reference evidence="1" key="1">
    <citation type="submission" date="2021-03" db="EMBL/GenBank/DDBJ databases">
        <title>Draft genome sequence of rust myrtle Austropuccinia psidii MF-1, a brazilian biotype.</title>
        <authorList>
            <person name="Quecine M.C."/>
            <person name="Pachon D.M.R."/>
            <person name="Bonatelli M.L."/>
            <person name="Correr F.H."/>
            <person name="Franceschini L.M."/>
            <person name="Leite T.F."/>
            <person name="Margarido G.R.A."/>
            <person name="Almeida C.A."/>
            <person name="Ferrarezi J.A."/>
            <person name="Labate C.A."/>
        </authorList>
    </citation>
    <scope>NUCLEOTIDE SEQUENCE</scope>
    <source>
        <strain evidence="1">MF-1</strain>
    </source>
</reference>
<dbReference type="EMBL" id="AVOT02000197">
    <property type="protein sequence ID" value="MBW0461659.1"/>
    <property type="molecule type" value="Genomic_DNA"/>
</dbReference>
<dbReference type="Proteomes" id="UP000765509">
    <property type="component" value="Unassembled WGS sequence"/>
</dbReference>